<comment type="caution">
    <text evidence="3">The sequence shown here is derived from an EMBL/GenBank/DDBJ whole genome shotgun (WGS) entry which is preliminary data.</text>
</comment>
<dbReference type="InterPro" id="IPR010095">
    <property type="entry name" value="Cas12f1-like_TNB"/>
</dbReference>
<dbReference type="PROSITE" id="PS00028">
    <property type="entry name" value="ZINC_FINGER_C2H2_1"/>
    <property type="match status" value="1"/>
</dbReference>
<name>A0A2N6KEA8_9CYAN</name>
<dbReference type="Pfam" id="PF07282">
    <property type="entry name" value="Cas12f1-like_TNB"/>
    <property type="match status" value="1"/>
</dbReference>
<dbReference type="GO" id="GO:0003677">
    <property type="term" value="F:DNA binding"/>
    <property type="evidence" value="ECO:0007669"/>
    <property type="project" value="UniProtKB-KW"/>
</dbReference>
<feature type="domain" description="C2H2-type" evidence="2">
    <location>
        <begin position="33"/>
        <end position="53"/>
    </location>
</feature>
<dbReference type="AlphaFoldDB" id="A0A2N6KEA8"/>
<sequence>MSGYLFQFWLKYFGRVYAKVTIAVPPQWTSQNCSKCGEIITKTLSTRIHQCPHCGIVLDRNENAALNILTKGLSTAGHVRTTSGKNLATGSDKSAR</sequence>
<organism evidence="3 4">
    <name type="scientific">Fischerella thermalis CCMEE 5268</name>
    <dbReference type="NCBI Taxonomy" id="2019662"/>
    <lineage>
        <taxon>Bacteria</taxon>
        <taxon>Bacillati</taxon>
        <taxon>Cyanobacteriota</taxon>
        <taxon>Cyanophyceae</taxon>
        <taxon>Nostocales</taxon>
        <taxon>Hapalosiphonaceae</taxon>
        <taxon>Fischerella</taxon>
    </lineage>
</organism>
<proteinExistence type="predicted"/>
<dbReference type="Proteomes" id="UP000235025">
    <property type="component" value="Unassembled WGS sequence"/>
</dbReference>
<keyword evidence="1" id="KW-0238">DNA-binding</keyword>
<evidence type="ECO:0000313" key="4">
    <source>
        <dbReference type="Proteomes" id="UP000235025"/>
    </source>
</evidence>
<dbReference type="InterPro" id="IPR013087">
    <property type="entry name" value="Znf_C2H2_type"/>
</dbReference>
<evidence type="ECO:0000259" key="2">
    <source>
        <dbReference type="PROSITE" id="PS00028"/>
    </source>
</evidence>
<accession>A0A2N6KEA8</accession>
<evidence type="ECO:0000313" key="3">
    <source>
        <dbReference type="EMBL" id="PLZ97299.1"/>
    </source>
</evidence>
<reference evidence="3 4" key="1">
    <citation type="submission" date="2017-07" db="EMBL/GenBank/DDBJ databases">
        <title>Genomes of Fischerella (Mastigocladus) sp. strains.</title>
        <authorList>
            <person name="Miller S.R."/>
        </authorList>
    </citation>
    <scope>NUCLEOTIDE SEQUENCE [LARGE SCALE GENOMIC DNA]</scope>
    <source>
        <strain evidence="3 4">CCMEE 5268</strain>
    </source>
</reference>
<protein>
    <recommendedName>
        <fullName evidence="2">C2H2-type domain-containing protein</fullName>
    </recommendedName>
</protein>
<dbReference type="EMBL" id="NMQA01000182">
    <property type="protein sequence ID" value="PLZ97299.1"/>
    <property type="molecule type" value="Genomic_DNA"/>
</dbReference>
<evidence type="ECO:0000256" key="1">
    <source>
        <dbReference type="ARBA" id="ARBA00023125"/>
    </source>
</evidence>
<gene>
    <name evidence="3" type="ORF">CEN50_15635</name>
</gene>